<evidence type="ECO:0008006" key="6">
    <source>
        <dbReference type="Google" id="ProtNLM"/>
    </source>
</evidence>
<dbReference type="Proteomes" id="UP000297714">
    <property type="component" value="Unassembled WGS sequence"/>
</dbReference>
<accession>A0A4Z0Y9X2</accession>
<keyword evidence="5" id="KW-1185">Reference proteome</keyword>
<gene>
    <name evidence="4" type="ORF">CAGA_21380</name>
</gene>
<dbReference type="PANTHER" id="PTHR37815">
    <property type="entry name" value="UPF0397 PROTEIN BC_2624-RELATED"/>
    <property type="match status" value="1"/>
</dbReference>
<evidence type="ECO:0000313" key="4">
    <source>
        <dbReference type="EMBL" id="TGJ75760.1"/>
    </source>
</evidence>
<keyword evidence="1 3" id="KW-0812">Transmembrane</keyword>
<dbReference type="EMBL" id="SRMQ01000011">
    <property type="protein sequence ID" value="TGJ75760.1"/>
    <property type="molecule type" value="Genomic_DNA"/>
</dbReference>
<dbReference type="RefSeq" id="WP_135660637.1">
    <property type="nucleotide sequence ID" value="NZ_JAJUFJ010000003.1"/>
</dbReference>
<dbReference type="Pfam" id="PF07155">
    <property type="entry name" value="ECF-ribofla_trS"/>
    <property type="match status" value="1"/>
</dbReference>
<dbReference type="InterPro" id="IPR009825">
    <property type="entry name" value="ECF_substrate-spec-like"/>
</dbReference>
<evidence type="ECO:0000256" key="1">
    <source>
        <dbReference type="ARBA" id="ARBA00022692"/>
    </source>
</evidence>
<dbReference type="GO" id="GO:0016020">
    <property type="term" value="C:membrane"/>
    <property type="evidence" value="ECO:0007669"/>
    <property type="project" value="InterPro"/>
</dbReference>
<feature type="transmembrane region" description="Helical" evidence="3">
    <location>
        <begin position="158"/>
        <end position="180"/>
    </location>
</feature>
<name>A0A4Z0Y9X2_9FIRM</name>
<feature type="transmembrane region" description="Helical" evidence="3">
    <location>
        <begin position="12"/>
        <end position="31"/>
    </location>
</feature>
<sequence length="190" mass="19978">MNMLKNKKTTVSIALTGLMGALVLVGTYMNIPIPVLGDRTMLSLGNVFCILSGLVLGPLYGGLAAGVGSFIFDITGGWASSAPFTLVFKFIMAFVCGTIANGGKQAKKKLSRLIIAAVSGSLTYSILYLTKSYIEAVLLGNSAQAIQMLLITKGCASLTNAIIADCVAVPLFLAISKALFDYKITGRLRQ</sequence>
<dbReference type="AlphaFoldDB" id="A0A4Z0Y9X2"/>
<feature type="transmembrane region" description="Helical" evidence="3">
    <location>
        <begin position="113"/>
        <end position="130"/>
    </location>
</feature>
<evidence type="ECO:0000256" key="2">
    <source>
        <dbReference type="ARBA" id="ARBA00022989"/>
    </source>
</evidence>
<keyword evidence="3" id="KW-0472">Membrane</keyword>
<organism evidence="4 5">
    <name type="scientific">Caproiciproducens galactitolivorans</name>
    <dbReference type="NCBI Taxonomy" id="642589"/>
    <lineage>
        <taxon>Bacteria</taxon>
        <taxon>Bacillati</taxon>
        <taxon>Bacillota</taxon>
        <taxon>Clostridia</taxon>
        <taxon>Eubacteriales</taxon>
        <taxon>Acutalibacteraceae</taxon>
        <taxon>Caproiciproducens</taxon>
    </lineage>
</organism>
<dbReference type="PANTHER" id="PTHR37815:SF3">
    <property type="entry name" value="UPF0397 PROTEIN SPR0429"/>
    <property type="match status" value="1"/>
</dbReference>
<evidence type="ECO:0000313" key="5">
    <source>
        <dbReference type="Proteomes" id="UP000297714"/>
    </source>
</evidence>
<dbReference type="OrthoDB" id="9785310at2"/>
<feature type="transmembrane region" description="Helical" evidence="3">
    <location>
        <begin position="43"/>
        <end position="72"/>
    </location>
</feature>
<proteinExistence type="predicted"/>
<keyword evidence="2 3" id="KW-1133">Transmembrane helix</keyword>
<reference evidence="4 5" key="1">
    <citation type="submission" date="2019-04" db="EMBL/GenBank/DDBJ databases">
        <authorList>
            <person name="Poehlein A."/>
            <person name="Bengelsdorf F.R."/>
            <person name="Duerre P."/>
            <person name="Daniel R."/>
        </authorList>
    </citation>
    <scope>NUCLEOTIDE SEQUENCE [LARGE SCALE GENOMIC DNA]</scope>
    <source>
        <strain evidence="4 5">BS-1</strain>
    </source>
</reference>
<protein>
    <recommendedName>
        <fullName evidence="6">ECF transporter S component</fullName>
    </recommendedName>
</protein>
<evidence type="ECO:0000256" key="3">
    <source>
        <dbReference type="SAM" id="Phobius"/>
    </source>
</evidence>
<feature type="transmembrane region" description="Helical" evidence="3">
    <location>
        <begin position="78"/>
        <end position="101"/>
    </location>
</feature>
<dbReference type="Gene3D" id="1.10.1760.20">
    <property type="match status" value="1"/>
</dbReference>
<comment type="caution">
    <text evidence="4">The sequence shown here is derived from an EMBL/GenBank/DDBJ whole genome shotgun (WGS) entry which is preliminary data.</text>
</comment>